<dbReference type="Gene3D" id="1.10.10.10">
    <property type="entry name" value="Winged helix-like DNA-binding domain superfamily/Winged helix DNA-binding domain"/>
    <property type="match status" value="1"/>
</dbReference>
<gene>
    <name evidence="2" type="ORF">GCM10022256_28310</name>
</gene>
<keyword evidence="3" id="KW-1185">Reference proteome</keyword>
<dbReference type="RefSeq" id="WP_344797321.1">
    <property type="nucleotide sequence ID" value="NZ_BAABAU010000004.1"/>
</dbReference>
<evidence type="ECO:0000313" key="3">
    <source>
        <dbReference type="Proteomes" id="UP001501594"/>
    </source>
</evidence>
<dbReference type="EMBL" id="BAABAU010000004">
    <property type="protein sequence ID" value="GAA4267219.1"/>
    <property type="molecule type" value="Genomic_DNA"/>
</dbReference>
<reference evidence="3" key="1">
    <citation type="journal article" date="2019" name="Int. J. Syst. Evol. Microbiol.">
        <title>The Global Catalogue of Microorganisms (GCM) 10K type strain sequencing project: providing services to taxonomists for standard genome sequencing and annotation.</title>
        <authorList>
            <consortium name="The Broad Institute Genomics Platform"/>
            <consortium name="The Broad Institute Genome Sequencing Center for Infectious Disease"/>
            <person name="Wu L."/>
            <person name="Ma J."/>
        </authorList>
    </citation>
    <scope>NUCLEOTIDE SEQUENCE [LARGE SCALE GENOMIC DNA]</scope>
    <source>
        <strain evidence="3">JCM 17442</strain>
    </source>
</reference>
<dbReference type="InterPro" id="IPR000835">
    <property type="entry name" value="HTH_MarR-typ"/>
</dbReference>
<evidence type="ECO:0000259" key="1">
    <source>
        <dbReference type="PROSITE" id="PS50995"/>
    </source>
</evidence>
<sequence length="166" mass="17439">MTTDEAPEGAAAAVPDDRLSALLLAFRSLLLEHNRVVIHQSEALSMGATDIRALAYLWSVHGDTTPKQVAEFLELSTGATTSLVDRLVASGSLVRLAHPTDRRSVLLRLTPEGIDAVTSLTEVYRGALAKAIPEGSYDEIAGVFRGIATALGTASAPPPETDHPAG</sequence>
<dbReference type="PANTHER" id="PTHR33164:SF94">
    <property type="entry name" value="TRANSCRIPTIONAL REGULATORY PROTEIN-RELATED"/>
    <property type="match status" value="1"/>
</dbReference>
<dbReference type="Pfam" id="PF12802">
    <property type="entry name" value="MarR_2"/>
    <property type="match status" value="1"/>
</dbReference>
<evidence type="ECO:0000313" key="2">
    <source>
        <dbReference type="EMBL" id="GAA4267219.1"/>
    </source>
</evidence>
<name>A0ABP8E535_9MICO</name>
<dbReference type="InterPro" id="IPR036390">
    <property type="entry name" value="WH_DNA-bd_sf"/>
</dbReference>
<dbReference type="PROSITE" id="PS50995">
    <property type="entry name" value="HTH_MARR_2"/>
    <property type="match status" value="1"/>
</dbReference>
<dbReference type="Proteomes" id="UP001501594">
    <property type="component" value="Unassembled WGS sequence"/>
</dbReference>
<dbReference type="SMART" id="SM00347">
    <property type="entry name" value="HTH_MARR"/>
    <property type="match status" value="1"/>
</dbReference>
<accession>A0ABP8E535</accession>
<dbReference type="InterPro" id="IPR039422">
    <property type="entry name" value="MarR/SlyA-like"/>
</dbReference>
<dbReference type="PRINTS" id="PR00598">
    <property type="entry name" value="HTHMARR"/>
</dbReference>
<dbReference type="SUPFAM" id="SSF46785">
    <property type="entry name" value="Winged helix' DNA-binding domain"/>
    <property type="match status" value="1"/>
</dbReference>
<dbReference type="PANTHER" id="PTHR33164">
    <property type="entry name" value="TRANSCRIPTIONAL REGULATOR, MARR FAMILY"/>
    <property type="match status" value="1"/>
</dbReference>
<dbReference type="InterPro" id="IPR036388">
    <property type="entry name" value="WH-like_DNA-bd_sf"/>
</dbReference>
<organism evidence="2 3">
    <name type="scientific">Frondihabitans peucedani</name>
    <dbReference type="NCBI Taxonomy" id="598626"/>
    <lineage>
        <taxon>Bacteria</taxon>
        <taxon>Bacillati</taxon>
        <taxon>Actinomycetota</taxon>
        <taxon>Actinomycetes</taxon>
        <taxon>Micrococcales</taxon>
        <taxon>Microbacteriaceae</taxon>
        <taxon>Frondihabitans</taxon>
    </lineage>
</organism>
<proteinExistence type="predicted"/>
<feature type="domain" description="HTH marR-type" evidence="1">
    <location>
        <begin position="15"/>
        <end position="152"/>
    </location>
</feature>
<comment type="caution">
    <text evidence="2">The sequence shown here is derived from an EMBL/GenBank/DDBJ whole genome shotgun (WGS) entry which is preliminary data.</text>
</comment>
<protein>
    <recommendedName>
        <fullName evidence="1">HTH marR-type domain-containing protein</fullName>
    </recommendedName>
</protein>